<dbReference type="AlphaFoldDB" id="A0A2K8UG49"/>
<dbReference type="SMART" id="SM00382">
    <property type="entry name" value="AAA"/>
    <property type="match status" value="1"/>
</dbReference>
<comment type="similarity">
    <text evidence="1">Belongs to the ABC transporter superfamily.</text>
</comment>
<dbReference type="Pfam" id="PF00005">
    <property type="entry name" value="ABC_tran"/>
    <property type="match status" value="1"/>
</dbReference>
<evidence type="ECO:0000256" key="1">
    <source>
        <dbReference type="ARBA" id="ARBA00005417"/>
    </source>
</evidence>
<dbReference type="PROSITE" id="PS00211">
    <property type="entry name" value="ABC_TRANSPORTER_1"/>
    <property type="match status" value="1"/>
</dbReference>
<dbReference type="Pfam" id="PF14524">
    <property type="entry name" value="Wzt_C"/>
    <property type="match status" value="1"/>
</dbReference>
<dbReference type="InterPro" id="IPR017871">
    <property type="entry name" value="ABC_transporter-like_CS"/>
</dbReference>
<evidence type="ECO:0000313" key="7">
    <source>
        <dbReference type="Proteomes" id="UP000232638"/>
    </source>
</evidence>
<dbReference type="PANTHER" id="PTHR46743">
    <property type="entry name" value="TEICHOIC ACIDS EXPORT ATP-BINDING PROTEIN TAGH"/>
    <property type="match status" value="1"/>
</dbReference>
<dbReference type="InterPro" id="IPR003439">
    <property type="entry name" value="ABC_transporter-like_ATP-bd"/>
</dbReference>
<gene>
    <name evidence="6" type="ORF">THSYN_28840</name>
</gene>
<dbReference type="SUPFAM" id="SSF52540">
    <property type="entry name" value="P-loop containing nucleoside triphosphate hydrolases"/>
    <property type="match status" value="1"/>
</dbReference>
<keyword evidence="4" id="KW-0067">ATP-binding</keyword>
<protein>
    <recommendedName>
        <fullName evidence="5">ABC transporter domain-containing protein</fullName>
    </recommendedName>
</protein>
<dbReference type="EMBL" id="CP020370">
    <property type="protein sequence ID" value="AUB84544.1"/>
    <property type="molecule type" value="Genomic_DNA"/>
</dbReference>
<reference evidence="6 7" key="1">
    <citation type="submission" date="2017-03" db="EMBL/GenBank/DDBJ databases">
        <title>Complete genome sequence of Candidatus 'Thiodictyon syntrophicum' sp. nov. strain Cad16T, a photolithoautotroph purple sulfur bacterium isolated from an alpine meromictic lake.</title>
        <authorList>
            <person name="Luedin S.M."/>
            <person name="Pothier J.F."/>
            <person name="Danza F."/>
            <person name="Storelli N."/>
            <person name="Wittwer M."/>
            <person name="Tonolla M."/>
        </authorList>
    </citation>
    <scope>NUCLEOTIDE SEQUENCE [LARGE SCALE GENOMIC DNA]</scope>
    <source>
        <strain evidence="6 7">Cad16T</strain>
    </source>
</reference>
<dbReference type="CDD" id="cd10147">
    <property type="entry name" value="Wzt_C-like"/>
    <property type="match status" value="1"/>
</dbReference>
<dbReference type="RefSeq" id="WP_100922193.1">
    <property type="nucleotide sequence ID" value="NZ_CP020370.1"/>
</dbReference>
<dbReference type="PROSITE" id="PS50893">
    <property type="entry name" value="ABC_TRANSPORTER_2"/>
    <property type="match status" value="1"/>
</dbReference>
<dbReference type="GO" id="GO:0016020">
    <property type="term" value="C:membrane"/>
    <property type="evidence" value="ECO:0007669"/>
    <property type="project" value="InterPro"/>
</dbReference>
<dbReference type="CDD" id="cd03220">
    <property type="entry name" value="ABC_KpsT_Wzt"/>
    <property type="match status" value="1"/>
</dbReference>
<proteinExistence type="inferred from homology"/>
<dbReference type="PANTHER" id="PTHR46743:SF2">
    <property type="entry name" value="TEICHOIC ACIDS EXPORT ATP-BINDING PROTEIN TAGH"/>
    <property type="match status" value="1"/>
</dbReference>
<dbReference type="Gene3D" id="2.70.50.60">
    <property type="entry name" value="abc- transporter (atp binding component) like domain"/>
    <property type="match status" value="1"/>
</dbReference>
<keyword evidence="7" id="KW-1185">Reference proteome</keyword>
<dbReference type="Gene3D" id="3.40.50.300">
    <property type="entry name" value="P-loop containing nucleotide triphosphate hydrolases"/>
    <property type="match status" value="1"/>
</dbReference>
<keyword evidence="2" id="KW-0813">Transport</keyword>
<dbReference type="GO" id="GO:0016887">
    <property type="term" value="F:ATP hydrolysis activity"/>
    <property type="evidence" value="ECO:0007669"/>
    <property type="project" value="InterPro"/>
</dbReference>
<dbReference type="OrthoDB" id="9778870at2"/>
<feature type="domain" description="ABC transporter" evidence="5">
    <location>
        <begin position="24"/>
        <end position="248"/>
    </location>
</feature>
<dbReference type="InterPro" id="IPR015860">
    <property type="entry name" value="ABC_transpr_TagH-like"/>
</dbReference>
<evidence type="ECO:0000256" key="2">
    <source>
        <dbReference type="ARBA" id="ARBA00022448"/>
    </source>
</evidence>
<dbReference type="InterPro" id="IPR027417">
    <property type="entry name" value="P-loop_NTPase"/>
</dbReference>
<organism evidence="6 7">
    <name type="scientific">Candidatus Thiodictyon syntrophicum</name>
    <dbReference type="NCBI Taxonomy" id="1166950"/>
    <lineage>
        <taxon>Bacteria</taxon>
        <taxon>Pseudomonadati</taxon>
        <taxon>Pseudomonadota</taxon>
        <taxon>Gammaproteobacteria</taxon>
        <taxon>Chromatiales</taxon>
        <taxon>Chromatiaceae</taxon>
        <taxon>Thiodictyon</taxon>
    </lineage>
</organism>
<dbReference type="KEGG" id="tsy:THSYN_28840"/>
<name>A0A2K8UG49_9GAMM</name>
<accession>A0A2K8UG49</accession>
<evidence type="ECO:0000313" key="6">
    <source>
        <dbReference type="EMBL" id="AUB84544.1"/>
    </source>
</evidence>
<keyword evidence="3" id="KW-0547">Nucleotide-binding</keyword>
<sequence length="453" mass="49415">MSSEVVVRAEAAGKAYAMFQRPEHRLKQMLFGRWRTYYEQFWALKAIDLEIRQGETWGIIGRNGSGKSTLLQMICGNLNPTVGTVTVSGRIAALLELGAGFNPEFTGRENVYTNGIIAGYDRAAVDERMDGILAFADIGPFIDQAVKTYSSGMFARLAFAVAISVDPDLLIVDEALAVGDEAFQRKCFARMERIKGDGATILFVSHATATVVDLCDHAILLHQGEHLYTGRPKGTVAWYQKLMAAPDERIPEILADIRTAAASSGGWEAPTSTDALRDLGFVEAQDEADEIEIASLDPNLVSVSTLAFDPLGAEISDARVLTLTGERVNCLVPGERYKFCYRVSFTQAARAVKFYCMTKVINGVHLGGGMFPPGQQTIPMVGAGEVIDICFEFDCAFAWGTYFFNCGVASRGELLHRVLDVLAFRVARGPVRPAMGTVDLKIQVEIRSSHTDA</sequence>
<dbReference type="GO" id="GO:0140359">
    <property type="term" value="F:ABC-type transporter activity"/>
    <property type="evidence" value="ECO:0007669"/>
    <property type="project" value="InterPro"/>
</dbReference>
<dbReference type="InterPro" id="IPR003593">
    <property type="entry name" value="AAA+_ATPase"/>
</dbReference>
<evidence type="ECO:0000256" key="4">
    <source>
        <dbReference type="ARBA" id="ARBA00022840"/>
    </source>
</evidence>
<evidence type="ECO:0000256" key="3">
    <source>
        <dbReference type="ARBA" id="ARBA00022741"/>
    </source>
</evidence>
<dbReference type="InterPro" id="IPR050683">
    <property type="entry name" value="Bact_Polysacc_Export_ATP-bd"/>
</dbReference>
<dbReference type="GO" id="GO:0005524">
    <property type="term" value="F:ATP binding"/>
    <property type="evidence" value="ECO:0007669"/>
    <property type="project" value="UniProtKB-KW"/>
</dbReference>
<evidence type="ECO:0000259" key="5">
    <source>
        <dbReference type="PROSITE" id="PS50893"/>
    </source>
</evidence>
<dbReference type="Proteomes" id="UP000232638">
    <property type="component" value="Chromosome"/>
</dbReference>
<dbReference type="InterPro" id="IPR029439">
    <property type="entry name" value="Wzt_C"/>
</dbReference>